<keyword evidence="2" id="KW-0479">Metal-binding</keyword>
<keyword evidence="5" id="KW-0539">Nucleus</keyword>
<dbReference type="InterPro" id="IPR007219">
    <property type="entry name" value="XnlR_reg_dom"/>
</dbReference>
<evidence type="ECO:0000313" key="7">
    <source>
        <dbReference type="EMBL" id="KIW29622.1"/>
    </source>
</evidence>
<keyword evidence="3" id="KW-0805">Transcription regulation</keyword>
<keyword evidence="8" id="KW-1185">Reference proteome</keyword>
<dbReference type="GeneID" id="27344619"/>
<evidence type="ECO:0000256" key="4">
    <source>
        <dbReference type="ARBA" id="ARBA00023163"/>
    </source>
</evidence>
<dbReference type="GO" id="GO:0008270">
    <property type="term" value="F:zinc ion binding"/>
    <property type="evidence" value="ECO:0007669"/>
    <property type="project" value="InterPro"/>
</dbReference>
<feature type="domain" description="Xylanolytic transcriptional activator regulatory" evidence="6">
    <location>
        <begin position="47"/>
        <end position="270"/>
    </location>
</feature>
<dbReference type="Pfam" id="PF04082">
    <property type="entry name" value="Fungal_trans"/>
    <property type="match status" value="1"/>
</dbReference>
<dbReference type="PANTHER" id="PTHR47338:SF20">
    <property type="entry name" value="ZN(II)2CYS6 TRANSCRIPTION FACTOR (EUROFUNG)"/>
    <property type="match status" value="1"/>
</dbReference>
<dbReference type="STRING" id="569365.A0A0D2AWH7"/>
<evidence type="ECO:0000256" key="1">
    <source>
        <dbReference type="ARBA" id="ARBA00004123"/>
    </source>
</evidence>
<sequence>MLTCISTDSINDATHTPAASDTSLFTADSVKNAIVHRLGSLTLEDSLSTYHREIEPWFPIISTTSLHNRLTQTCNTWGEVPLDIALLCISIILVATPPPASPENEHCLSDFKSTYCQVKTWISSTEVLGLNSPQIAQARVLATLFEVAHGLYPAAYISIGATVNAADALTLHPGAAPRSPHSTGDENNWKREESALIWCGILILDRYITVESGSHPSLTRSRFQALQDLLEPVLRLTHSQQQQDEPDISSRLTRLVEATTLLDKIHAILNSPTAEHQIDVEELIFTVQTVINFQTEIDKEVGDQACAHVSGLGPCNTALLLALENGTKVPPVAGALQDCNAVATNSLGSVISTITTTVELFTLGRQSIDLRMLPPFFTILVYKTAAIITRILLMNTSATTDGGDMKEYLRKLILLRNFLGIVGVRWLGCERYLKMLDEDTTPRLLRAMGEGYAACGR</sequence>
<dbReference type="OrthoDB" id="4159554at2759"/>
<protein>
    <recommendedName>
        <fullName evidence="6">Xylanolytic transcriptional activator regulatory domain-containing protein</fullName>
    </recommendedName>
</protein>
<evidence type="ECO:0000259" key="6">
    <source>
        <dbReference type="Pfam" id="PF04082"/>
    </source>
</evidence>
<evidence type="ECO:0000313" key="8">
    <source>
        <dbReference type="Proteomes" id="UP000054466"/>
    </source>
</evidence>
<dbReference type="HOGENOM" id="CLU_023880_5_0_1"/>
<dbReference type="PANTHER" id="PTHR47338">
    <property type="entry name" value="ZN(II)2CYS6 TRANSCRIPTION FACTOR (EUROFUNG)-RELATED"/>
    <property type="match status" value="1"/>
</dbReference>
<dbReference type="GO" id="GO:0005634">
    <property type="term" value="C:nucleus"/>
    <property type="evidence" value="ECO:0007669"/>
    <property type="project" value="UniProtKB-SubCell"/>
</dbReference>
<evidence type="ECO:0000256" key="5">
    <source>
        <dbReference type="ARBA" id="ARBA00023242"/>
    </source>
</evidence>
<dbReference type="GO" id="GO:0006351">
    <property type="term" value="P:DNA-templated transcription"/>
    <property type="evidence" value="ECO:0007669"/>
    <property type="project" value="InterPro"/>
</dbReference>
<dbReference type="VEuPathDB" id="FungiDB:PV07_05425"/>
<dbReference type="EMBL" id="KN847042">
    <property type="protein sequence ID" value="KIW29622.1"/>
    <property type="molecule type" value="Genomic_DNA"/>
</dbReference>
<keyword evidence="4" id="KW-0804">Transcription</keyword>
<name>A0A0D2AWH7_9EURO</name>
<dbReference type="Proteomes" id="UP000054466">
    <property type="component" value="Unassembled WGS sequence"/>
</dbReference>
<dbReference type="InterPro" id="IPR050815">
    <property type="entry name" value="TF_fung"/>
</dbReference>
<dbReference type="RefSeq" id="XP_016249838.1">
    <property type="nucleotide sequence ID" value="XM_016392319.1"/>
</dbReference>
<dbReference type="GO" id="GO:0000981">
    <property type="term" value="F:DNA-binding transcription factor activity, RNA polymerase II-specific"/>
    <property type="evidence" value="ECO:0007669"/>
    <property type="project" value="InterPro"/>
</dbReference>
<dbReference type="CDD" id="cd12148">
    <property type="entry name" value="fungal_TF_MHR"/>
    <property type="match status" value="1"/>
</dbReference>
<dbReference type="AlphaFoldDB" id="A0A0D2AWH7"/>
<evidence type="ECO:0000256" key="3">
    <source>
        <dbReference type="ARBA" id="ARBA00023015"/>
    </source>
</evidence>
<comment type="subcellular location">
    <subcellularLocation>
        <location evidence="1">Nucleus</location>
    </subcellularLocation>
</comment>
<dbReference type="GO" id="GO:0003677">
    <property type="term" value="F:DNA binding"/>
    <property type="evidence" value="ECO:0007669"/>
    <property type="project" value="InterPro"/>
</dbReference>
<organism evidence="7 8">
    <name type="scientific">Cladophialophora immunda</name>
    <dbReference type="NCBI Taxonomy" id="569365"/>
    <lineage>
        <taxon>Eukaryota</taxon>
        <taxon>Fungi</taxon>
        <taxon>Dikarya</taxon>
        <taxon>Ascomycota</taxon>
        <taxon>Pezizomycotina</taxon>
        <taxon>Eurotiomycetes</taxon>
        <taxon>Chaetothyriomycetidae</taxon>
        <taxon>Chaetothyriales</taxon>
        <taxon>Herpotrichiellaceae</taxon>
        <taxon>Cladophialophora</taxon>
    </lineage>
</organism>
<evidence type="ECO:0000256" key="2">
    <source>
        <dbReference type="ARBA" id="ARBA00022723"/>
    </source>
</evidence>
<accession>A0A0D2AWH7</accession>
<proteinExistence type="predicted"/>
<gene>
    <name evidence="7" type="ORF">PV07_05425</name>
</gene>
<reference evidence="7 8" key="1">
    <citation type="submission" date="2015-01" db="EMBL/GenBank/DDBJ databases">
        <title>The Genome Sequence of Cladophialophora immunda CBS83496.</title>
        <authorList>
            <consortium name="The Broad Institute Genomics Platform"/>
            <person name="Cuomo C."/>
            <person name="de Hoog S."/>
            <person name="Gorbushina A."/>
            <person name="Stielow B."/>
            <person name="Teixiera M."/>
            <person name="Abouelleil A."/>
            <person name="Chapman S.B."/>
            <person name="Priest M."/>
            <person name="Young S.K."/>
            <person name="Wortman J."/>
            <person name="Nusbaum C."/>
            <person name="Birren B."/>
        </authorList>
    </citation>
    <scope>NUCLEOTIDE SEQUENCE [LARGE SCALE GENOMIC DNA]</scope>
    <source>
        <strain evidence="7 8">CBS 83496</strain>
    </source>
</reference>